<dbReference type="Gene3D" id="2.30.30.190">
    <property type="entry name" value="CAP Gly-rich-like domain"/>
    <property type="match status" value="1"/>
</dbReference>
<comment type="caution">
    <text evidence="4">The sequence shown here is derived from an EMBL/GenBank/DDBJ whole genome shotgun (WGS) entry which is preliminary data.</text>
</comment>
<gene>
    <name evidence="4" type="ORF">RDB_LOCUS64374</name>
</gene>
<sequence length="533" mass="59092">MDGLSIGQRIRIGEDYGTVLFIGDVAGTTGTWLGIEWDDGSKRGKHSGDRNGVHYFTCRRPNSGSFLRPNAPGLMRGIGIDTALVSKYIDTFQSDGVETVVLGSSNGTIIVEGPRLDKIRAKFSQIERLRSISLNNYDVSSVGDPQVVSKLCQSVQNLNLSWTLLGNWETIADIIRCTPNLTTLELNYNRIRFNGPLDTSNFPKLTHLHLNSTMIDWAEACEVLVYLPSLQGLQLGYNQLEHLRPSSKISVSEAFPNLTTLNLDSNSLSDWVSNMVSCSSVPQLRSLMILSNAIAFIPRRIDTQTNKEPTLSLNYLAIADNPISNWNDVDSLVTWFPELRELIISLEPLASGIPPGATRNFAIARLPLLTKLNGTEVTERERVDAELFYLSWIGRNAQSSETNTEALNPRWKELANKYDTSTQIPKLVAENLGSHMISVSVVKIQGSVIKQQPIRTQNIETTLRILPTMTLKVFGMKLKKVMRLSSQVDPQALWILSTSESGEVIPLRTFDADPLHDLTWSGVEDGTLIGLVV</sequence>
<dbReference type="PANTHER" id="PTHR46652">
    <property type="entry name" value="LEUCINE-RICH REPEAT AND IQ DOMAIN-CONTAINING PROTEIN 1-RELATED"/>
    <property type="match status" value="1"/>
</dbReference>
<dbReference type="SUPFAM" id="SSF74924">
    <property type="entry name" value="Cap-Gly domain"/>
    <property type="match status" value="1"/>
</dbReference>
<dbReference type="InterPro" id="IPR036859">
    <property type="entry name" value="CAP-Gly_dom_sf"/>
</dbReference>
<evidence type="ECO:0000313" key="4">
    <source>
        <dbReference type="EMBL" id="CAE6457873.1"/>
    </source>
</evidence>
<dbReference type="InterPro" id="IPR000938">
    <property type="entry name" value="CAP-Gly_domain"/>
</dbReference>
<dbReference type="PANTHER" id="PTHR46652:SF3">
    <property type="entry name" value="LEUCINE-RICH REPEAT-CONTAINING PROTEIN 9"/>
    <property type="match status" value="1"/>
</dbReference>
<dbReference type="SMART" id="SM00369">
    <property type="entry name" value="LRR_TYP"/>
    <property type="match status" value="3"/>
</dbReference>
<dbReference type="Gene3D" id="3.80.10.10">
    <property type="entry name" value="Ribonuclease Inhibitor"/>
    <property type="match status" value="2"/>
</dbReference>
<reference evidence="4" key="1">
    <citation type="submission" date="2021-01" db="EMBL/GenBank/DDBJ databases">
        <authorList>
            <person name="Kaushik A."/>
        </authorList>
    </citation>
    <scope>NUCLEOTIDE SEQUENCE</scope>
    <source>
        <strain evidence="4">AG4-RS23</strain>
    </source>
</reference>
<accession>A0A8H3BHF5</accession>
<dbReference type="InterPro" id="IPR003591">
    <property type="entry name" value="Leu-rich_rpt_typical-subtyp"/>
</dbReference>
<proteinExistence type="predicted"/>
<dbReference type="EMBL" id="CAJMWY010001080">
    <property type="protein sequence ID" value="CAE6457873.1"/>
    <property type="molecule type" value="Genomic_DNA"/>
</dbReference>
<keyword evidence="2" id="KW-0677">Repeat</keyword>
<evidence type="ECO:0000313" key="5">
    <source>
        <dbReference type="Proteomes" id="UP000663861"/>
    </source>
</evidence>
<dbReference type="InterPro" id="IPR050836">
    <property type="entry name" value="SDS22/Internalin_LRR"/>
</dbReference>
<name>A0A8H3BHF5_9AGAM</name>
<dbReference type="SUPFAM" id="SSF52058">
    <property type="entry name" value="L domain-like"/>
    <property type="match status" value="1"/>
</dbReference>
<dbReference type="InterPro" id="IPR032675">
    <property type="entry name" value="LRR_dom_sf"/>
</dbReference>
<evidence type="ECO:0000256" key="2">
    <source>
        <dbReference type="ARBA" id="ARBA00022737"/>
    </source>
</evidence>
<evidence type="ECO:0000256" key="1">
    <source>
        <dbReference type="ARBA" id="ARBA00022614"/>
    </source>
</evidence>
<feature type="domain" description="CAP-Gly" evidence="3">
    <location>
        <begin position="23"/>
        <end position="68"/>
    </location>
</feature>
<dbReference type="Proteomes" id="UP000663861">
    <property type="component" value="Unassembled WGS sequence"/>
</dbReference>
<organism evidence="4 5">
    <name type="scientific">Rhizoctonia solani</name>
    <dbReference type="NCBI Taxonomy" id="456999"/>
    <lineage>
        <taxon>Eukaryota</taxon>
        <taxon>Fungi</taxon>
        <taxon>Dikarya</taxon>
        <taxon>Basidiomycota</taxon>
        <taxon>Agaricomycotina</taxon>
        <taxon>Agaricomycetes</taxon>
        <taxon>Cantharellales</taxon>
        <taxon>Ceratobasidiaceae</taxon>
        <taxon>Rhizoctonia</taxon>
    </lineage>
</organism>
<dbReference type="PROSITE" id="PS50245">
    <property type="entry name" value="CAP_GLY_2"/>
    <property type="match status" value="1"/>
</dbReference>
<dbReference type="SMART" id="SM01052">
    <property type="entry name" value="CAP_GLY"/>
    <property type="match status" value="1"/>
</dbReference>
<dbReference type="AlphaFoldDB" id="A0A8H3BHF5"/>
<keyword evidence="1" id="KW-0433">Leucine-rich repeat</keyword>
<protein>
    <recommendedName>
        <fullName evidence="3">CAP-Gly domain-containing protein</fullName>
    </recommendedName>
</protein>
<dbReference type="Pfam" id="PF01302">
    <property type="entry name" value="CAP_GLY"/>
    <property type="match status" value="1"/>
</dbReference>
<evidence type="ECO:0000259" key="3">
    <source>
        <dbReference type="PROSITE" id="PS50245"/>
    </source>
</evidence>